<protein>
    <submittedName>
        <fullName evidence="15">G_PROTEIN_RECEP_F1_2 domain-containing protein</fullName>
    </submittedName>
</protein>
<dbReference type="PANTHER" id="PTHR24248:SF125">
    <property type="entry name" value="DOPAMINE D2-LIKE RECEPTOR"/>
    <property type="match status" value="1"/>
</dbReference>
<feature type="transmembrane region" description="Helical" evidence="11">
    <location>
        <begin position="62"/>
        <end position="81"/>
    </location>
</feature>
<evidence type="ECO:0000256" key="2">
    <source>
        <dbReference type="ARBA" id="ARBA00022475"/>
    </source>
</evidence>
<dbReference type="Pfam" id="PF00001">
    <property type="entry name" value="7tm_1"/>
    <property type="match status" value="1"/>
</dbReference>
<feature type="transmembrane region" description="Helical" evidence="11">
    <location>
        <begin position="26"/>
        <end position="50"/>
    </location>
</feature>
<keyword evidence="14" id="KW-1185">Reference proteome</keyword>
<dbReference type="InterPro" id="IPR000276">
    <property type="entry name" value="GPCR_Rhodpsn"/>
</dbReference>
<dbReference type="WBParaSite" id="GPUH_0000003001-mRNA-1">
    <property type="protein sequence ID" value="GPUH_0000003001-mRNA-1"/>
    <property type="gene ID" value="GPUH_0000003001"/>
</dbReference>
<sequence>MNDSDGSKELLQQIKIDTIFWNSGRLITVLLILIPVATIFGNTLVIVAVMRERSLHSVTNHLIVSLAFADFLINSYVWGLGAFMCNLYMATDVALSTASILNLLAISVDRYMAIAQPLLYAQSDTRWRRTKIMIFIVWVVSATVGLPILLGVNAHPDDVILSSNCFISSAVRKD</sequence>
<keyword evidence="5 10" id="KW-0297">G-protein coupled receptor</keyword>
<reference evidence="13 14" key="2">
    <citation type="submission" date="2018-11" db="EMBL/GenBank/DDBJ databases">
        <authorList>
            <consortium name="Pathogen Informatics"/>
        </authorList>
    </citation>
    <scope>NUCLEOTIDE SEQUENCE [LARGE SCALE GENOMIC DNA]</scope>
</reference>
<evidence type="ECO:0000256" key="3">
    <source>
        <dbReference type="ARBA" id="ARBA00022692"/>
    </source>
</evidence>
<keyword evidence="8 10" id="KW-0675">Receptor</keyword>
<dbReference type="PROSITE" id="PS50262">
    <property type="entry name" value="G_PROTEIN_RECEP_F1_2"/>
    <property type="match status" value="1"/>
</dbReference>
<evidence type="ECO:0000256" key="7">
    <source>
        <dbReference type="ARBA" id="ARBA00023157"/>
    </source>
</evidence>
<dbReference type="AlphaFoldDB" id="A0A183CU90"/>
<reference evidence="15" key="1">
    <citation type="submission" date="2016-06" db="UniProtKB">
        <authorList>
            <consortium name="WormBaseParasite"/>
        </authorList>
    </citation>
    <scope>IDENTIFICATION</scope>
</reference>
<accession>A0A183CU90</accession>
<dbReference type="Proteomes" id="UP000271098">
    <property type="component" value="Unassembled WGS sequence"/>
</dbReference>
<keyword evidence="9 10" id="KW-0807">Transducer</keyword>
<feature type="transmembrane region" description="Helical" evidence="11">
    <location>
        <begin position="93"/>
        <end position="112"/>
    </location>
</feature>
<organism evidence="15">
    <name type="scientific">Gongylonema pulchrum</name>
    <dbReference type="NCBI Taxonomy" id="637853"/>
    <lineage>
        <taxon>Eukaryota</taxon>
        <taxon>Metazoa</taxon>
        <taxon>Ecdysozoa</taxon>
        <taxon>Nematoda</taxon>
        <taxon>Chromadorea</taxon>
        <taxon>Rhabditida</taxon>
        <taxon>Spirurina</taxon>
        <taxon>Spiruromorpha</taxon>
        <taxon>Spiruroidea</taxon>
        <taxon>Gongylonematidae</taxon>
        <taxon>Gongylonema</taxon>
    </lineage>
</organism>
<evidence type="ECO:0000256" key="6">
    <source>
        <dbReference type="ARBA" id="ARBA00023136"/>
    </source>
</evidence>
<keyword evidence="3 10" id="KW-0812">Transmembrane</keyword>
<dbReference type="GO" id="GO:0045202">
    <property type="term" value="C:synapse"/>
    <property type="evidence" value="ECO:0007669"/>
    <property type="project" value="GOC"/>
</dbReference>
<name>A0A183CU90_9BILA</name>
<dbReference type="PROSITE" id="PS00237">
    <property type="entry name" value="G_PROTEIN_RECEP_F1_1"/>
    <property type="match status" value="1"/>
</dbReference>
<dbReference type="GO" id="GO:0004930">
    <property type="term" value="F:G protein-coupled receptor activity"/>
    <property type="evidence" value="ECO:0007669"/>
    <property type="project" value="UniProtKB-KW"/>
</dbReference>
<evidence type="ECO:0000256" key="5">
    <source>
        <dbReference type="ARBA" id="ARBA00023040"/>
    </source>
</evidence>
<dbReference type="GO" id="GO:0001591">
    <property type="term" value="F:dopamine neurotransmitter receptor activity, coupled via Gi/Go"/>
    <property type="evidence" value="ECO:0007669"/>
    <property type="project" value="TreeGrafter"/>
</dbReference>
<comment type="subcellular location">
    <subcellularLocation>
        <location evidence="1">Cell membrane</location>
        <topology evidence="1">Multi-pass membrane protein</topology>
    </subcellularLocation>
</comment>
<proteinExistence type="inferred from homology"/>
<dbReference type="GO" id="GO:0005886">
    <property type="term" value="C:plasma membrane"/>
    <property type="evidence" value="ECO:0007669"/>
    <property type="project" value="UniProtKB-SubCell"/>
</dbReference>
<evidence type="ECO:0000256" key="11">
    <source>
        <dbReference type="SAM" id="Phobius"/>
    </source>
</evidence>
<evidence type="ECO:0000259" key="12">
    <source>
        <dbReference type="PROSITE" id="PS50262"/>
    </source>
</evidence>
<comment type="similarity">
    <text evidence="10">Belongs to the G-protein coupled receptor 1 family.</text>
</comment>
<gene>
    <name evidence="13" type="ORF">GPUH_LOCUS31</name>
</gene>
<keyword evidence="6 11" id="KW-0472">Membrane</keyword>
<evidence type="ECO:0000256" key="9">
    <source>
        <dbReference type="ARBA" id="ARBA00023224"/>
    </source>
</evidence>
<dbReference type="OrthoDB" id="10034726at2759"/>
<keyword evidence="2" id="KW-1003">Cell membrane</keyword>
<evidence type="ECO:0000256" key="4">
    <source>
        <dbReference type="ARBA" id="ARBA00022989"/>
    </source>
</evidence>
<keyword evidence="4 11" id="KW-1133">Transmembrane helix</keyword>
<evidence type="ECO:0000313" key="14">
    <source>
        <dbReference type="Proteomes" id="UP000271098"/>
    </source>
</evidence>
<dbReference type="InterPro" id="IPR017452">
    <property type="entry name" value="GPCR_Rhodpsn_7TM"/>
</dbReference>
<dbReference type="EMBL" id="UYRT01000020">
    <property type="protein sequence ID" value="VDK27121.1"/>
    <property type="molecule type" value="Genomic_DNA"/>
</dbReference>
<evidence type="ECO:0000256" key="10">
    <source>
        <dbReference type="RuleBase" id="RU000688"/>
    </source>
</evidence>
<evidence type="ECO:0000313" key="13">
    <source>
        <dbReference type="EMBL" id="VDK27121.1"/>
    </source>
</evidence>
<evidence type="ECO:0000256" key="1">
    <source>
        <dbReference type="ARBA" id="ARBA00004651"/>
    </source>
</evidence>
<keyword evidence="7" id="KW-1015">Disulfide bond</keyword>
<dbReference type="SUPFAM" id="SSF81321">
    <property type="entry name" value="Family A G protein-coupled receptor-like"/>
    <property type="match status" value="1"/>
</dbReference>
<evidence type="ECO:0000313" key="15">
    <source>
        <dbReference type="WBParaSite" id="GPUH_0000003001-mRNA-1"/>
    </source>
</evidence>
<dbReference type="PANTHER" id="PTHR24248">
    <property type="entry name" value="ADRENERGIC RECEPTOR-RELATED G-PROTEIN COUPLED RECEPTOR"/>
    <property type="match status" value="1"/>
</dbReference>
<dbReference type="Gene3D" id="1.20.1070.10">
    <property type="entry name" value="Rhodopsin 7-helix transmembrane proteins"/>
    <property type="match status" value="1"/>
</dbReference>
<dbReference type="PRINTS" id="PR00237">
    <property type="entry name" value="GPCRRHODOPSN"/>
</dbReference>
<evidence type="ECO:0000256" key="8">
    <source>
        <dbReference type="ARBA" id="ARBA00023170"/>
    </source>
</evidence>
<feature type="transmembrane region" description="Helical" evidence="11">
    <location>
        <begin position="132"/>
        <end position="152"/>
    </location>
</feature>
<feature type="domain" description="G-protein coupled receptors family 1 profile" evidence="12">
    <location>
        <begin position="41"/>
        <end position="174"/>
    </location>
</feature>